<dbReference type="PANTHER" id="PTHR42894">
    <property type="entry name" value="N-(5'-PHOSPHORIBOSYL)ANTHRANILATE ISOMERASE"/>
    <property type="match status" value="1"/>
</dbReference>
<reference evidence="12 14" key="3">
    <citation type="journal article" date="2021" name="Sci. Rep.">
        <title>The distribution of antibiotic resistance genes in chicken gut microbiota commensals.</title>
        <authorList>
            <person name="Juricova H."/>
            <person name="Matiasovicova J."/>
            <person name="Kubasova T."/>
            <person name="Cejkova D."/>
            <person name="Rychlik I."/>
        </authorList>
    </citation>
    <scope>NUCLEOTIDE SEQUENCE [LARGE SCALE GENOMIC DNA]</scope>
    <source>
        <strain evidence="12 14">An772</strain>
    </source>
</reference>
<evidence type="ECO:0000256" key="4">
    <source>
        <dbReference type="ARBA" id="ARBA00022272"/>
    </source>
</evidence>
<dbReference type="Proteomes" id="UP000766986">
    <property type="component" value="Unassembled WGS sequence"/>
</dbReference>
<evidence type="ECO:0000256" key="8">
    <source>
        <dbReference type="ARBA" id="ARBA00023235"/>
    </source>
</evidence>
<dbReference type="GO" id="GO:0004640">
    <property type="term" value="F:phosphoribosylanthranilate isomerase activity"/>
    <property type="evidence" value="ECO:0007669"/>
    <property type="project" value="UniProtKB-UniRule"/>
</dbReference>
<keyword evidence="8 9" id="KW-0413">Isomerase</keyword>
<dbReference type="InterPro" id="IPR011060">
    <property type="entry name" value="RibuloseP-bd_barrel"/>
</dbReference>
<comment type="caution">
    <text evidence="11">The sequence shown here is derived from an EMBL/GenBank/DDBJ whole genome shotgun (WGS) entry which is preliminary data.</text>
</comment>
<dbReference type="OrthoDB" id="9786954at2"/>
<dbReference type="HAMAP" id="MF_00135">
    <property type="entry name" value="PRAI"/>
    <property type="match status" value="1"/>
</dbReference>
<evidence type="ECO:0000313" key="11">
    <source>
        <dbReference type="EMBL" id="HJF92807.1"/>
    </source>
</evidence>
<dbReference type="GO" id="GO:0000162">
    <property type="term" value="P:L-tryptophan biosynthetic process"/>
    <property type="evidence" value="ECO:0007669"/>
    <property type="project" value="UniProtKB-UniRule"/>
</dbReference>
<keyword evidence="5 9" id="KW-0028">Amino-acid biosynthesis</keyword>
<reference evidence="11" key="2">
    <citation type="journal article" date="2021" name="PeerJ">
        <title>Extensive microbial diversity within the chicken gut microbiome revealed by metagenomics and culture.</title>
        <authorList>
            <person name="Gilroy R."/>
            <person name="Ravi A."/>
            <person name="Getino M."/>
            <person name="Pursley I."/>
            <person name="Horton D.L."/>
            <person name="Alikhan N.F."/>
            <person name="Baker D."/>
            <person name="Gharbi K."/>
            <person name="Hall N."/>
            <person name="Watson M."/>
            <person name="Adriaenssens E.M."/>
            <person name="Foster-Nyarko E."/>
            <person name="Jarju S."/>
            <person name="Secka A."/>
            <person name="Antonio M."/>
            <person name="Oren A."/>
            <person name="Chaudhuri R.R."/>
            <person name="La Ragione R."/>
            <person name="Hildebrand F."/>
            <person name="Pallen M.J."/>
        </authorList>
    </citation>
    <scope>NUCLEOTIDE SEQUENCE</scope>
    <source>
        <strain evidence="11">CHK55-1828</strain>
    </source>
</reference>
<dbReference type="InterPro" id="IPR001240">
    <property type="entry name" value="PRAI_dom"/>
</dbReference>
<evidence type="ECO:0000313" key="13">
    <source>
        <dbReference type="Proteomes" id="UP000717835"/>
    </source>
</evidence>
<proteinExistence type="inferred from homology"/>
<dbReference type="SUPFAM" id="SSF51366">
    <property type="entry name" value="Ribulose-phoshate binding barrel"/>
    <property type="match status" value="1"/>
</dbReference>
<dbReference type="InterPro" id="IPR013785">
    <property type="entry name" value="Aldolase_TIM"/>
</dbReference>
<evidence type="ECO:0000256" key="5">
    <source>
        <dbReference type="ARBA" id="ARBA00022605"/>
    </source>
</evidence>
<reference evidence="11" key="4">
    <citation type="submission" date="2021-09" db="EMBL/GenBank/DDBJ databases">
        <authorList>
            <person name="Gilroy R."/>
        </authorList>
    </citation>
    <scope>NUCLEOTIDE SEQUENCE</scope>
    <source>
        <strain evidence="11">CHK55-1828</strain>
    </source>
</reference>
<dbReference type="Gene3D" id="3.20.20.70">
    <property type="entry name" value="Aldolase class I"/>
    <property type="match status" value="1"/>
</dbReference>
<evidence type="ECO:0000313" key="12">
    <source>
        <dbReference type="EMBL" id="MBM6734840.1"/>
    </source>
</evidence>
<dbReference type="EMBL" id="DYVX01000084">
    <property type="protein sequence ID" value="HJF92807.1"/>
    <property type="molecule type" value="Genomic_DNA"/>
</dbReference>
<evidence type="ECO:0000256" key="6">
    <source>
        <dbReference type="ARBA" id="ARBA00022822"/>
    </source>
</evidence>
<evidence type="ECO:0000256" key="3">
    <source>
        <dbReference type="ARBA" id="ARBA00012572"/>
    </source>
</evidence>
<dbReference type="EC" id="5.3.1.24" evidence="3 9"/>
<dbReference type="RefSeq" id="WP_022021767.1">
    <property type="nucleotide sequence ID" value="NZ_DYVX01000084.1"/>
</dbReference>
<keyword evidence="7 9" id="KW-0057">Aromatic amino acid biosynthesis</keyword>
<protein>
    <recommendedName>
        <fullName evidence="4 9">N-(5'-phosphoribosyl)anthranilate isomerase</fullName>
        <shortName evidence="9">PRAI</shortName>
        <ecNumber evidence="3 9">5.3.1.24</ecNumber>
    </recommendedName>
</protein>
<feature type="domain" description="N-(5'phosphoribosyl) anthranilate isomerase (PRAI)" evidence="10">
    <location>
        <begin position="6"/>
        <end position="201"/>
    </location>
</feature>
<evidence type="ECO:0000313" key="14">
    <source>
        <dbReference type="Proteomes" id="UP000766986"/>
    </source>
</evidence>
<comment type="pathway">
    <text evidence="2 9">Amino-acid biosynthesis; L-tryptophan biosynthesis; L-tryptophan from chorismate: step 3/5.</text>
</comment>
<dbReference type="PANTHER" id="PTHR42894:SF1">
    <property type="entry name" value="N-(5'-PHOSPHORIBOSYL)ANTHRANILATE ISOMERASE"/>
    <property type="match status" value="1"/>
</dbReference>
<dbReference type="EMBL" id="JACLYZ010000010">
    <property type="protein sequence ID" value="MBM6734840.1"/>
    <property type="molecule type" value="Genomic_DNA"/>
</dbReference>
<comment type="catalytic activity">
    <reaction evidence="1 9">
        <text>N-(5-phospho-beta-D-ribosyl)anthranilate = 1-(2-carboxyphenylamino)-1-deoxy-D-ribulose 5-phosphate</text>
        <dbReference type="Rhea" id="RHEA:21540"/>
        <dbReference type="ChEBI" id="CHEBI:18277"/>
        <dbReference type="ChEBI" id="CHEBI:58613"/>
        <dbReference type="EC" id="5.3.1.24"/>
    </reaction>
</comment>
<reference evidence="12" key="1">
    <citation type="submission" date="2020-08" db="EMBL/GenBank/DDBJ databases">
        <authorList>
            <person name="Cejkova D."/>
            <person name="Kubasova T."/>
            <person name="Jahodarova E."/>
            <person name="Rychlik I."/>
        </authorList>
    </citation>
    <scope>NUCLEOTIDE SEQUENCE</scope>
    <source>
        <strain evidence="12">An772</strain>
    </source>
</reference>
<dbReference type="Pfam" id="PF00697">
    <property type="entry name" value="PRAI"/>
    <property type="match status" value="1"/>
</dbReference>
<dbReference type="CDD" id="cd00405">
    <property type="entry name" value="PRAI"/>
    <property type="match status" value="1"/>
</dbReference>
<evidence type="ECO:0000256" key="2">
    <source>
        <dbReference type="ARBA" id="ARBA00004664"/>
    </source>
</evidence>
<dbReference type="AlphaFoldDB" id="A0A921HYW9"/>
<keyword evidence="6 9" id="KW-0822">Tryptophan biosynthesis</keyword>
<accession>A0A921HYW9</accession>
<evidence type="ECO:0000256" key="7">
    <source>
        <dbReference type="ARBA" id="ARBA00023141"/>
    </source>
</evidence>
<evidence type="ECO:0000256" key="9">
    <source>
        <dbReference type="HAMAP-Rule" id="MF_00135"/>
    </source>
</evidence>
<evidence type="ECO:0000259" key="10">
    <source>
        <dbReference type="Pfam" id="PF00697"/>
    </source>
</evidence>
<name>A0A921HYW9_9BACT</name>
<organism evidence="11 13">
    <name type="scientific">Mediterranea massiliensis</name>
    <dbReference type="NCBI Taxonomy" id="1841865"/>
    <lineage>
        <taxon>Bacteria</taxon>
        <taxon>Pseudomonadati</taxon>
        <taxon>Bacteroidota</taxon>
        <taxon>Bacteroidia</taxon>
        <taxon>Bacteroidales</taxon>
        <taxon>Bacteroidaceae</taxon>
        <taxon>Mediterranea</taxon>
    </lineage>
</organism>
<keyword evidence="14" id="KW-1185">Reference proteome</keyword>
<gene>
    <name evidence="9" type="primary">trpF</name>
    <name evidence="12" type="ORF">H7U35_06360</name>
    <name evidence="11" type="ORF">K8W02_10575</name>
</gene>
<dbReference type="InterPro" id="IPR044643">
    <property type="entry name" value="TrpF_fam"/>
</dbReference>
<dbReference type="Proteomes" id="UP000717835">
    <property type="component" value="Unassembled WGS sequence"/>
</dbReference>
<evidence type="ECO:0000256" key="1">
    <source>
        <dbReference type="ARBA" id="ARBA00001164"/>
    </source>
</evidence>
<comment type="similarity">
    <text evidence="9">Belongs to the TrpF family.</text>
</comment>
<sequence length="207" mass="23483">MNLLIKVCGMTDGDNIRQVEALGVDYIGLVFYPRSPRFVYQMPSYLPQQARPVGVFVNESKETVLTYADRFGLDCVQLHGDESPLYCRALREGHGLTVIKAFHLATPRDLAATDDYHGVCDYFLFESKTPQRGGTGRQFDWTLLNRYTGQTPFFLSGGLNAGSARAIRQFRHPQLAGIDLNSRFETSPGIKDVERIRLFLKELKEYH</sequence>